<evidence type="ECO:0000256" key="9">
    <source>
        <dbReference type="ARBA" id="ARBA00023065"/>
    </source>
</evidence>
<keyword evidence="3" id="KW-0813">Transport</keyword>
<dbReference type="GO" id="GO:0005921">
    <property type="term" value="C:gap junction"/>
    <property type="evidence" value="ECO:0007669"/>
    <property type="project" value="UniProtKB-SubCell"/>
</dbReference>
<organism evidence="13 14">
    <name type="scientific">Caenorhabditis remanei</name>
    <name type="common">Caenorhabditis vulgaris</name>
    <dbReference type="NCBI Taxonomy" id="31234"/>
    <lineage>
        <taxon>Eukaryota</taxon>
        <taxon>Metazoa</taxon>
        <taxon>Ecdysozoa</taxon>
        <taxon>Nematoda</taxon>
        <taxon>Chromadorea</taxon>
        <taxon>Rhabditida</taxon>
        <taxon>Rhabditina</taxon>
        <taxon>Rhabditomorpha</taxon>
        <taxon>Rhabditoidea</taxon>
        <taxon>Rhabditidae</taxon>
        <taxon>Peloderinae</taxon>
        <taxon>Caenorhabditis</taxon>
    </lineage>
</organism>
<evidence type="ECO:0000256" key="4">
    <source>
        <dbReference type="ARBA" id="ARBA00022475"/>
    </source>
</evidence>
<evidence type="ECO:0000256" key="1">
    <source>
        <dbReference type="ARBA" id="ARBA00004610"/>
    </source>
</evidence>
<name>A0A6A5H895_CAERE</name>
<keyword evidence="11" id="KW-0407">Ion channel</keyword>
<evidence type="ECO:0000256" key="8">
    <source>
        <dbReference type="ARBA" id="ARBA00022989"/>
    </source>
</evidence>
<dbReference type="RefSeq" id="XP_053588108.1">
    <property type="nucleotide sequence ID" value="XM_053728531.1"/>
</dbReference>
<gene>
    <name evidence="13" type="ORF">GCK72_011545</name>
</gene>
<evidence type="ECO:0000256" key="10">
    <source>
        <dbReference type="ARBA" id="ARBA00023136"/>
    </source>
</evidence>
<evidence type="ECO:0000256" key="3">
    <source>
        <dbReference type="ARBA" id="ARBA00022448"/>
    </source>
</evidence>
<keyword evidence="8 12" id="KW-1133">Transmembrane helix</keyword>
<dbReference type="Pfam" id="PF00876">
    <property type="entry name" value="Innexin"/>
    <property type="match status" value="1"/>
</dbReference>
<keyword evidence="10 12" id="KW-0472">Membrane</keyword>
<evidence type="ECO:0000313" key="13">
    <source>
        <dbReference type="EMBL" id="KAF1763279.1"/>
    </source>
</evidence>
<dbReference type="CTD" id="78775239"/>
<keyword evidence="6" id="KW-0303">Gap junction</keyword>
<proteinExistence type="predicted"/>
<comment type="subcellular location">
    <subcellularLocation>
        <location evidence="1">Cell junction</location>
        <location evidence="1">Gap junction</location>
    </subcellularLocation>
    <subcellularLocation>
        <location evidence="2">Cell membrane</location>
        <topology evidence="2">Multi-pass membrane protein</topology>
    </subcellularLocation>
</comment>
<protein>
    <recommendedName>
        <fullName evidence="15">Innexin</fullName>
    </recommendedName>
</protein>
<evidence type="ECO:0000256" key="6">
    <source>
        <dbReference type="ARBA" id="ARBA00022868"/>
    </source>
</evidence>
<dbReference type="KEGG" id="crq:GCK72_011545"/>
<dbReference type="AlphaFoldDB" id="A0A6A5H895"/>
<evidence type="ECO:0000256" key="11">
    <source>
        <dbReference type="ARBA" id="ARBA00023303"/>
    </source>
</evidence>
<comment type="caution">
    <text evidence="13">The sequence shown here is derived from an EMBL/GenBank/DDBJ whole genome shotgun (WGS) entry which is preliminary data.</text>
</comment>
<dbReference type="Proteomes" id="UP000483820">
    <property type="component" value="Chromosome III"/>
</dbReference>
<evidence type="ECO:0008006" key="15">
    <source>
        <dbReference type="Google" id="ProtNLM"/>
    </source>
</evidence>
<dbReference type="GeneID" id="78775239"/>
<keyword evidence="5 12" id="KW-0812">Transmembrane</keyword>
<dbReference type="InterPro" id="IPR000990">
    <property type="entry name" value="Innexin"/>
</dbReference>
<keyword evidence="7" id="KW-0965">Cell junction</keyword>
<evidence type="ECO:0000256" key="12">
    <source>
        <dbReference type="SAM" id="Phobius"/>
    </source>
</evidence>
<dbReference type="GO" id="GO:0034220">
    <property type="term" value="P:monoatomic ion transmembrane transport"/>
    <property type="evidence" value="ECO:0007669"/>
    <property type="project" value="UniProtKB-KW"/>
</dbReference>
<accession>A0A6A5H895</accession>
<keyword evidence="4" id="KW-1003">Cell membrane</keyword>
<evidence type="ECO:0000256" key="5">
    <source>
        <dbReference type="ARBA" id="ARBA00022692"/>
    </source>
</evidence>
<dbReference type="GO" id="GO:0005886">
    <property type="term" value="C:plasma membrane"/>
    <property type="evidence" value="ECO:0007669"/>
    <property type="project" value="UniProtKB-SubCell"/>
</dbReference>
<evidence type="ECO:0000256" key="7">
    <source>
        <dbReference type="ARBA" id="ARBA00022949"/>
    </source>
</evidence>
<feature type="transmembrane region" description="Helical" evidence="12">
    <location>
        <begin position="16"/>
        <end position="36"/>
    </location>
</feature>
<evidence type="ECO:0000256" key="2">
    <source>
        <dbReference type="ARBA" id="ARBA00004651"/>
    </source>
</evidence>
<evidence type="ECO:0000313" key="14">
    <source>
        <dbReference type="Proteomes" id="UP000483820"/>
    </source>
</evidence>
<sequence>MERRYELPTVQSADDWMASTFTCFILIAASAVLTAVRARGSPFACDVPQTYSGEWAQTAEVECFMKGLHFPWNVRNHDSPLQRVPLDGAEPRNFCSKFKKCTIPLYFLLL</sequence>
<dbReference type="EMBL" id="WUAV01000003">
    <property type="protein sequence ID" value="KAF1763279.1"/>
    <property type="molecule type" value="Genomic_DNA"/>
</dbReference>
<reference evidence="13 14" key="1">
    <citation type="submission" date="2019-12" db="EMBL/GenBank/DDBJ databases">
        <title>Chromosome-level assembly of the Caenorhabditis remanei genome.</title>
        <authorList>
            <person name="Teterina A.A."/>
            <person name="Willis J.H."/>
            <person name="Phillips P.C."/>
        </authorList>
    </citation>
    <scope>NUCLEOTIDE SEQUENCE [LARGE SCALE GENOMIC DNA]</scope>
    <source>
        <strain evidence="13 14">PX506</strain>
        <tissue evidence="13">Whole organism</tissue>
    </source>
</reference>
<keyword evidence="9" id="KW-0406">Ion transport</keyword>